<comment type="similarity">
    <text evidence="1">Belongs to the cycloisomerase 2 family.</text>
</comment>
<dbReference type="InterPro" id="IPR011048">
    <property type="entry name" value="Haem_d1_sf"/>
</dbReference>
<sequence>MSMHREVRVLVGGFTDGARADIPLGLAVHRVGADGEAVAEGRLVIDNPTWISPGSAPDLFYVSQSARRSLSLVGVDADGRISLVDQIDIDALNPAHVAVDPQGSHVIASCFSEGVIVKVRLRDDGGFAGVEWTRDMNRALASATRRNSLQSDAEPHQAVPIGAGEYFVPDRAQDVVWHLGPDGAAAPAAEVRPGAGPRHLALHPAAPVAYLVGELDSTLITFRREGRALVPVDVRTTLPADWFGDSAAAAIVVDAVRERVYVTNRGHDSVAVFDIRAPERPTSIGWIPLRGRTPRFAGLLADAGLLAVAAQGDDHVDLFRAEAAARLQGSDVRLVHAAPACVVQVQL</sequence>
<dbReference type="PANTHER" id="PTHR30344:SF1">
    <property type="entry name" value="6-PHOSPHOGLUCONOLACTONASE"/>
    <property type="match status" value="1"/>
</dbReference>
<protein>
    <submittedName>
        <fullName evidence="2">Lactonase family protein</fullName>
    </submittedName>
</protein>
<dbReference type="InterPro" id="IPR019405">
    <property type="entry name" value="Lactonase_7-beta_prop"/>
</dbReference>
<proteinExistence type="inferred from homology"/>
<accession>A0ABP7N547</accession>
<gene>
    <name evidence="2" type="ORF">GCM10022383_13720</name>
</gene>
<dbReference type="RefSeq" id="WP_344818787.1">
    <property type="nucleotide sequence ID" value="NZ_BAABCP010000001.1"/>
</dbReference>
<dbReference type="InterPro" id="IPR015943">
    <property type="entry name" value="WD40/YVTN_repeat-like_dom_sf"/>
</dbReference>
<comment type="caution">
    <text evidence="2">The sequence shown here is derived from an EMBL/GenBank/DDBJ whole genome shotgun (WGS) entry which is preliminary data.</text>
</comment>
<keyword evidence="3" id="KW-1185">Reference proteome</keyword>
<dbReference type="EMBL" id="BAABCP010000001">
    <property type="protein sequence ID" value="GAA3936702.1"/>
    <property type="molecule type" value="Genomic_DNA"/>
</dbReference>
<organism evidence="2 3">
    <name type="scientific">Microbacterium soli</name>
    <dbReference type="NCBI Taxonomy" id="446075"/>
    <lineage>
        <taxon>Bacteria</taxon>
        <taxon>Bacillati</taxon>
        <taxon>Actinomycetota</taxon>
        <taxon>Actinomycetes</taxon>
        <taxon>Micrococcales</taxon>
        <taxon>Microbacteriaceae</taxon>
        <taxon>Microbacterium</taxon>
    </lineage>
</organism>
<evidence type="ECO:0000313" key="2">
    <source>
        <dbReference type="EMBL" id="GAA3936702.1"/>
    </source>
</evidence>
<dbReference type="PANTHER" id="PTHR30344">
    <property type="entry name" value="6-PHOSPHOGLUCONOLACTONASE-RELATED"/>
    <property type="match status" value="1"/>
</dbReference>
<dbReference type="InterPro" id="IPR050282">
    <property type="entry name" value="Cycloisomerase_2"/>
</dbReference>
<dbReference type="SUPFAM" id="SSF51004">
    <property type="entry name" value="C-terminal (heme d1) domain of cytochrome cd1-nitrite reductase"/>
    <property type="match status" value="1"/>
</dbReference>
<evidence type="ECO:0000256" key="1">
    <source>
        <dbReference type="ARBA" id="ARBA00005564"/>
    </source>
</evidence>
<dbReference type="Proteomes" id="UP001501591">
    <property type="component" value="Unassembled WGS sequence"/>
</dbReference>
<dbReference type="Pfam" id="PF10282">
    <property type="entry name" value="Lactonase"/>
    <property type="match status" value="1"/>
</dbReference>
<dbReference type="Gene3D" id="2.130.10.10">
    <property type="entry name" value="YVTN repeat-like/Quinoprotein amine dehydrogenase"/>
    <property type="match status" value="1"/>
</dbReference>
<reference evidence="3" key="1">
    <citation type="journal article" date="2019" name="Int. J. Syst. Evol. Microbiol.">
        <title>The Global Catalogue of Microorganisms (GCM) 10K type strain sequencing project: providing services to taxonomists for standard genome sequencing and annotation.</title>
        <authorList>
            <consortium name="The Broad Institute Genomics Platform"/>
            <consortium name="The Broad Institute Genome Sequencing Center for Infectious Disease"/>
            <person name="Wu L."/>
            <person name="Ma J."/>
        </authorList>
    </citation>
    <scope>NUCLEOTIDE SEQUENCE [LARGE SCALE GENOMIC DNA]</scope>
    <source>
        <strain evidence="3">JCM 17024</strain>
    </source>
</reference>
<evidence type="ECO:0000313" key="3">
    <source>
        <dbReference type="Proteomes" id="UP001501591"/>
    </source>
</evidence>
<name>A0ABP7N547_9MICO</name>